<protein>
    <submittedName>
        <fullName evidence="3">Uncharacterized protein</fullName>
    </submittedName>
</protein>
<accession>A0A915IEK3</accession>
<evidence type="ECO:0000256" key="1">
    <source>
        <dbReference type="SAM" id="MobiDB-lite"/>
    </source>
</evidence>
<feature type="compositionally biased region" description="Polar residues" evidence="1">
    <location>
        <begin position="34"/>
        <end position="49"/>
    </location>
</feature>
<evidence type="ECO:0000313" key="2">
    <source>
        <dbReference type="Proteomes" id="UP000887565"/>
    </source>
</evidence>
<proteinExistence type="predicted"/>
<organism evidence="2 3">
    <name type="scientific">Romanomermis culicivorax</name>
    <name type="common">Nematode worm</name>
    <dbReference type="NCBI Taxonomy" id="13658"/>
    <lineage>
        <taxon>Eukaryota</taxon>
        <taxon>Metazoa</taxon>
        <taxon>Ecdysozoa</taxon>
        <taxon>Nematoda</taxon>
        <taxon>Enoplea</taxon>
        <taxon>Dorylaimia</taxon>
        <taxon>Mermithida</taxon>
        <taxon>Mermithoidea</taxon>
        <taxon>Mermithidae</taxon>
        <taxon>Romanomermis</taxon>
    </lineage>
</organism>
<feature type="region of interest" description="Disordered" evidence="1">
    <location>
        <begin position="1"/>
        <end position="72"/>
    </location>
</feature>
<dbReference type="Proteomes" id="UP000887565">
    <property type="component" value="Unplaced"/>
</dbReference>
<dbReference type="WBParaSite" id="nRc.2.0.1.t11646-RA">
    <property type="protein sequence ID" value="nRc.2.0.1.t11646-RA"/>
    <property type="gene ID" value="nRc.2.0.1.g11646"/>
</dbReference>
<reference evidence="3" key="1">
    <citation type="submission" date="2022-11" db="UniProtKB">
        <authorList>
            <consortium name="WormBaseParasite"/>
        </authorList>
    </citation>
    <scope>IDENTIFICATION</scope>
</reference>
<name>A0A915IEK3_ROMCU</name>
<sequence>LLRRPGSRSGSRERPPPASHAFIDTPQKIDNKANMGTSDMQAAASSTASKKIPALDSSSWLSGRPGSRAGKQVLVKDSDEGDLTTTMVESSGVMKDVALDDPMANLE</sequence>
<dbReference type="AlphaFoldDB" id="A0A915IEK3"/>
<evidence type="ECO:0000313" key="3">
    <source>
        <dbReference type="WBParaSite" id="nRc.2.0.1.t11646-RA"/>
    </source>
</evidence>
<keyword evidence="2" id="KW-1185">Reference proteome</keyword>